<proteinExistence type="predicted"/>
<reference evidence="1 2" key="1">
    <citation type="submission" date="2015-01" db="EMBL/GenBank/DDBJ databases">
        <title>Evolution of Trichinella species and genotypes.</title>
        <authorList>
            <person name="Korhonen P.K."/>
            <person name="Edoardo P."/>
            <person name="Giuseppe L.R."/>
            <person name="Gasser R.B."/>
        </authorList>
    </citation>
    <scope>NUCLEOTIDE SEQUENCE [LARGE SCALE GENOMIC DNA]</scope>
    <source>
        <strain evidence="1">ISS176</strain>
    </source>
</reference>
<evidence type="ECO:0000313" key="1">
    <source>
        <dbReference type="EMBL" id="KRZ00423.1"/>
    </source>
</evidence>
<organism evidence="1 2">
    <name type="scientific">Trichinella pseudospiralis</name>
    <name type="common">Parasitic roundworm</name>
    <dbReference type="NCBI Taxonomy" id="6337"/>
    <lineage>
        <taxon>Eukaryota</taxon>
        <taxon>Metazoa</taxon>
        <taxon>Ecdysozoa</taxon>
        <taxon>Nematoda</taxon>
        <taxon>Enoplea</taxon>
        <taxon>Dorylaimia</taxon>
        <taxon>Trichinellida</taxon>
        <taxon>Trichinellidae</taxon>
        <taxon>Trichinella</taxon>
    </lineage>
</organism>
<dbReference type="Proteomes" id="UP000054826">
    <property type="component" value="Unassembled WGS sequence"/>
</dbReference>
<accession>A0A0V1GQ50</accession>
<dbReference type="AlphaFoldDB" id="A0A0V1GQ50"/>
<sequence>MTVNDDYVPTWTVTVEALSLIWQCNCIVDSKVPNQPLNQLLARSTKPEDTEQ</sequence>
<gene>
    <name evidence="1" type="ORF">T4C_8804</name>
</gene>
<name>A0A0V1GQ50_TRIPS</name>
<comment type="caution">
    <text evidence="1">The sequence shown here is derived from an EMBL/GenBank/DDBJ whole genome shotgun (WGS) entry which is preliminary data.</text>
</comment>
<protein>
    <submittedName>
        <fullName evidence="1">Uncharacterized protein</fullName>
    </submittedName>
</protein>
<evidence type="ECO:0000313" key="2">
    <source>
        <dbReference type="Proteomes" id="UP000054826"/>
    </source>
</evidence>
<dbReference type="EMBL" id="JYDV01001081">
    <property type="protein sequence ID" value="KRZ00423.1"/>
    <property type="molecule type" value="Genomic_DNA"/>
</dbReference>